<accession>A0ABW0QU42</accession>
<evidence type="ECO:0000259" key="1">
    <source>
        <dbReference type="Pfam" id="PF17851"/>
    </source>
</evidence>
<evidence type="ECO:0000313" key="2">
    <source>
        <dbReference type="EMBL" id="MFC5528494.1"/>
    </source>
</evidence>
<dbReference type="SUPFAM" id="SSF49899">
    <property type="entry name" value="Concanavalin A-like lectins/glucanases"/>
    <property type="match status" value="1"/>
</dbReference>
<dbReference type="EMBL" id="JBHSNC010000010">
    <property type="protein sequence ID" value="MFC5528494.1"/>
    <property type="molecule type" value="Genomic_DNA"/>
</dbReference>
<proteinExistence type="predicted"/>
<dbReference type="Proteomes" id="UP001596108">
    <property type="component" value="Unassembled WGS sequence"/>
</dbReference>
<evidence type="ECO:0000313" key="3">
    <source>
        <dbReference type="Proteomes" id="UP001596108"/>
    </source>
</evidence>
<feature type="domain" description="Beta-xylosidase C-terminal Concanavalin A-like" evidence="1">
    <location>
        <begin position="3"/>
        <end position="67"/>
    </location>
</feature>
<sequence>MTFAVNTLTQRAMGPACEATVTLDASELNDGDYAGLCFLIGTYGLIALTKESRQAYLVVLARDSEDESIFGNLVDDRPATEVLLSRPRRMETDRARSSHDLQAGSLHGMPNRLVYVLDPRDRRHLQIYNFRIITSILRGC</sequence>
<dbReference type="InterPro" id="IPR013320">
    <property type="entry name" value="ConA-like_dom_sf"/>
</dbReference>
<dbReference type="Pfam" id="PF17851">
    <property type="entry name" value="GH43_C2"/>
    <property type="match status" value="1"/>
</dbReference>
<dbReference type="Gene3D" id="2.60.120.200">
    <property type="match status" value="1"/>
</dbReference>
<gene>
    <name evidence="2" type="ORF">ACFPQ4_03385</name>
</gene>
<keyword evidence="3" id="KW-1185">Reference proteome</keyword>
<organism evidence="2 3">
    <name type="scientific">Cohnella yongneupensis</name>
    <dbReference type="NCBI Taxonomy" id="425006"/>
    <lineage>
        <taxon>Bacteria</taxon>
        <taxon>Bacillati</taxon>
        <taxon>Bacillota</taxon>
        <taxon>Bacilli</taxon>
        <taxon>Bacillales</taxon>
        <taxon>Paenibacillaceae</taxon>
        <taxon>Cohnella</taxon>
    </lineage>
</organism>
<dbReference type="InterPro" id="IPR041542">
    <property type="entry name" value="GH43_C2"/>
</dbReference>
<comment type="caution">
    <text evidence="2">The sequence shown here is derived from an EMBL/GenBank/DDBJ whole genome shotgun (WGS) entry which is preliminary data.</text>
</comment>
<reference evidence="3" key="1">
    <citation type="journal article" date="2019" name="Int. J. Syst. Evol. Microbiol.">
        <title>The Global Catalogue of Microorganisms (GCM) 10K type strain sequencing project: providing services to taxonomists for standard genome sequencing and annotation.</title>
        <authorList>
            <consortium name="The Broad Institute Genomics Platform"/>
            <consortium name="The Broad Institute Genome Sequencing Center for Infectious Disease"/>
            <person name="Wu L."/>
            <person name="Ma J."/>
        </authorList>
    </citation>
    <scope>NUCLEOTIDE SEQUENCE [LARGE SCALE GENOMIC DNA]</scope>
    <source>
        <strain evidence="3">CGMCC 1.18578</strain>
    </source>
</reference>
<name>A0ABW0QU42_9BACL</name>
<dbReference type="RefSeq" id="WP_378110335.1">
    <property type="nucleotide sequence ID" value="NZ_JBHSNC010000010.1"/>
</dbReference>
<protein>
    <recommendedName>
        <fullName evidence="1">Beta-xylosidase C-terminal Concanavalin A-like domain-containing protein</fullName>
    </recommendedName>
</protein>